<name>A0A934KEA5_9BACT</name>
<evidence type="ECO:0000259" key="1">
    <source>
        <dbReference type="Pfam" id="PF01261"/>
    </source>
</evidence>
<comment type="caution">
    <text evidence="2">The sequence shown here is derived from an EMBL/GenBank/DDBJ whole genome shotgun (WGS) entry which is preliminary data.</text>
</comment>
<dbReference type="Gene3D" id="3.20.20.150">
    <property type="entry name" value="Divalent-metal-dependent TIM barrel enzymes"/>
    <property type="match status" value="1"/>
</dbReference>
<dbReference type="Pfam" id="PF01261">
    <property type="entry name" value="AP_endonuc_2"/>
    <property type="match status" value="1"/>
</dbReference>
<reference evidence="2" key="1">
    <citation type="submission" date="2020-10" db="EMBL/GenBank/DDBJ databases">
        <title>Ca. Dormibacterota MAGs.</title>
        <authorList>
            <person name="Montgomery K."/>
        </authorList>
    </citation>
    <scope>NUCLEOTIDE SEQUENCE [LARGE SCALE GENOMIC DNA]</scope>
    <source>
        <strain evidence="2">SC8812_S17_10</strain>
    </source>
</reference>
<gene>
    <name evidence="2" type="ORF">JF922_23075</name>
</gene>
<organism evidence="2 3">
    <name type="scientific">Candidatus Nephthysia bennettiae</name>
    <dbReference type="NCBI Taxonomy" id="3127016"/>
    <lineage>
        <taxon>Bacteria</taxon>
        <taxon>Bacillati</taxon>
        <taxon>Candidatus Dormiibacterota</taxon>
        <taxon>Candidatus Dormibacteria</taxon>
        <taxon>Candidatus Dormibacterales</taxon>
        <taxon>Candidatus Dormibacteraceae</taxon>
        <taxon>Candidatus Nephthysia</taxon>
    </lineage>
</organism>
<accession>A0A934KEA5</accession>
<proteinExistence type="predicted"/>
<keyword evidence="3" id="KW-1185">Reference proteome</keyword>
<dbReference type="InterPro" id="IPR036237">
    <property type="entry name" value="Xyl_isomerase-like_sf"/>
</dbReference>
<dbReference type="InterPro" id="IPR013022">
    <property type="entry name" value="Xyl_isomerase-like_TIM-brl"/>
</dbReference>
<evidence type="ECO:0000313" key="2">
    <source>
        <dbReference type="EMBL" id="MBJ7600938.1"/>
    </source>
</evidence>
<dbReference type="Proteomes" id="UP000612893">
    <property type="component" value="Unassembled WGS sequence"/>
</dbReference>
<dbReference type="EMBL" id="JAEKNR010000229">
    <property type="protein sequence ID" value="MBJ7600938.1"/>
    <property type="molecule type" value="Genomic_DNA"/>
</dbReference>
<dbReference type="InterPro" id="IPR050312">
    <property type="entry name" value="IolE/XylAMocC-like"/>
</dbReference>
<dbReference type="PANTHER" id="PTHR12110">
    <property type="entry name" value="HYDROXYPYRUVATE ISOMERASE"/>
    <property type="match status" value="1"/>
</dbReference>
<protein>
    <submittedName>
        <fullName evidence="2">TIM barrel protein</fullName>
    </submittedName>
</protein>
<dbReference type="AlphaFoldDB" id="A0A934KEA5"/>
<dbReference type="PANTHER" id="PTHR12110:SF41">
    <property type="entry name" value="INOSOSE DEHYDRATASE"/>
    <property type="match status" value="1"/>
</dbReference>
<sequence>MPAERVLDEMRALGLEATELGPPGFLPAGGDALRARLEASGLRLVAGFLALDPRRPSGRALPGVLERTVLSLAAAGAEVLVLAAAGGGEGYDRRQRLEPPDWPGLSRWLKAARELAEAHGLGLAVHPHIGTLVEDGDDVGRLLELTDVDLCLDTGHLAVAGVEPLEVAHAAAGRIRHVHLKDVDGELAQEVRSGRISYAAAVARGLYRPLGQGSVDVAELVRHLEAGAFQGWYVLEQDVMLSAEPGPGEGPVRAARDSLRWLQRLLDRPPAAP</sequence>
<dbReference type="SUPFAM" id="SSF51658">
    <property type="entry name" value="Xylose isomerase-like"/>
    <property type="match status" value="1"/>
</dbReference>
<feature type="domain" description="Xylose isomerase-like TIM barrel" evidence="1">
    <location>
        <begin position="8"/>
        <end position="264"/>
    </location>
</feature>
<evidence type="ECO:0000313" key="3">
    <source>
        <dbReference type="Proteomes" id="UP000612893"/>
    </source>
</evidence>